<evidence type="ECO:0000259" key="3">
    <source>
        <dbReference type="Pfam" id="PF02230"/>
    </source>
</evidence>
<organism evidence="4 5">
    <name type="scientific">Dyella koreensis</name>
    <dbReference type="NCBI Taxonomy" id="311235"/>
    <lineage>
        <taxon>Bacteria</taxon>
        <taxon>Pseudomonadati</taxon>
        <taxon>Pseudomonadota</taxon>
        <taxon>Gammaproteobacteria</taxon>
        <taxon>Lysobacterales</taxon>
        <taxon>Rhodanobacteraceae</taxon>
        <taxon>Dyella</taxon>
    </lineage>
</organism>
<reference evidence="4 5" key="1">
    <citation type="submission" date="2020-10" db="EMBL/GenBank/DDBJ databases">
        <title>Phylogeny of dyella-like bacteria.</title>
        <authorList>
            <person name="Fu J."/>
        </authorList>
    </citation>
    <scope>NUCLEOTIDE SEQUENCE [LARGE SCALE GENOMIC DNA]</scope>
    <source>
        <strain evidence="4 5">BB4</strain>
    </source>
</reference>
<proteinExistence type="inferred from homology"/>
<comment type="caution">
    <text evidence="4">The sequence shown here is derived from an EMBL/GenBank/DDBJ whole genome shotgun (WGS) entry which is preliminary data.</text>
</comment>
<gene>
    <name evidence="4" type="ORF">ISS97_00155</name>
</gene>
<evidence type="ECO:0000256" key="1">
    <source>
        <dbReference type="ARBA" id="ARBA00006499"/>
    </source>
</evidence>
<evidence type="ECO:0000313" key="5">
    <source>
        <dbReference type="Proteomes" id="UP001620408"/>
    </source>
</evidence>
<sequence>MPLPTVEHETATRLTHSVIWLHGLGADGHDFAPIVPELVAPEWPGLRFVFPHAPVRPVTLNGGMPMRAWYDIVGVDLTSRQDETGMRASISAVEGLIARENERGVPDERIVLAGFSQGGAIALAGGLRHRRRLAGVVALSTYLPMQESFAHERSEANAGTPIFWGHGTADPIVPLTRGVQSRDVLQGLGYRVDWHTYPMPHSVCAEEIVDMRQWLGRVLAD</sequence>
<dbReference type="EMBL" id="JADIKD010000004">
    <property type="protein sequence ID" value="MFK2915655.1"/>
    <property type="molecule type" value="Genomic_DNA"/>
</dbReference>
<dbReference type="Pfam" id="PF02230">
    <property type="entry name" value="Abhydrolase_2"/>
    <property type="match status" value="1"/>
</dbReference>
<dbReference type="Gene3D" id="3.40.50.1820">
    <property type="entry name" value="alpha/beta hydrolase"/>
    <property type="match status" value="1"/>
</dbReference>
<dbReference type="InterPro" id="IPR029058">
    <property type="entry name" value="AB_hydrolase_fold"/>
</dbReference>
<dbReference type="Proteomes" id="UP001620408">
    <property type="component" value="Unassembled WGS sequence"/>
</dbReference>
<dbReference type="PANTHER" id="PTHR10655">
    <property type="entry name" value="LYSOPHOSPHOLIPASE-RELATED"/>
    <property type="match status" value="1"/>
</dbReference>
<evidence type="ECO:0000256" key="2">
    <source>
        <dbReference type="ARBA" id="ARBA00022801"/>
    </source>
</evidence>
<protein>
    <submittedName>
        <fullName evidence="4">Alpha/beta fold hydrolase</fullName>
    </submittedName>
</protein>
<keyword evidence="2 4" id="KW-0378">Hydrolase</keyword>
<dbReference type="GO" id="GO:0016787">
    <property type="term" value="F:hydrolase activity"/>
    <property type="evidence" value="ECO:0007669"/>
    <property type="project" value="UniProtKB-KW"/>
</dbReference>
<dbReference type="InterPro" id="IPR003140">
    <property type="entry name" value="PLipase/COase/thioEstase"/>
</dbReference>
<feature type="domain" description="Phospholipase/carboxylesterase/thioesterase" evidence="3">
    <location>
        <begin position="12"/>
        <end position="215"/>
    </location>
</feature>
<evidence type="ECO:0000313" key="4">
    <source>
        <dbReference type="EMBL" id="MFK2915655.1"/>
    </source>
</evidence>
<dbReference type="InterPro" id="IPR050565">
    <property type="entry name" value="LYPA1-2/EST-like"/>
</dbReference>
<accession>A0ABW8JYB8</accession>
<name>A0ABW8JYB8_9GAMM</name>
<comment type="similarity">
    <text evidence="1">Belongs to the AB hydrolase superfamily. AB hydrolase 2 family.</text>
</comment>
<dbReference type="SUPFAM" id="SSF53474">
    <property type="entry name" value="alpha/beta-Hydrolases"/>
    <property type="match status" value="1"/>
</dbReference>
<keyword evidence="5" id="KW-1185">Reference proteome</keyword>
<dbReference type="PANTHER" id="PTHR10655:SF17">
    <property type="entry name" value="LYSOPHOSPHOLIPASE-LIKE PROTEIN 1"/>
    <property type="match status" value="1"/>
</dbReference>
<dbReference type="RefSeq" id="WP_379987395.1">
    <property type="nucleotide sequence ID" value="NZ_JADIKD010000004.1"/>
</dbReference>